<comment type="subcellular location">
    <subcellularLocation>
        <location evidence="1">Nucleus</location>
        <location evidence="1">Nucleolus</location>
    </subcellularLocation>
</comment>
<dbReference type="GO" id="GO:0000176">
    <property type="term" value="C:nuclear exosome (RNase complex)"/>
    <property type="evidence" value="ECO:0007669"/>
    <property type="project" value="TreeGrafter"/>
</dbReference>
<dbReference type="GO" id="GO:0006396">
    <property type="term" value="P:RNA processing"/>
    <property type="evidence" value="ECO:0007669"/>
    <property type="project" value="InterPro"/>
</dbReference>
<feature type="region of interest" description="Disordered" evidence="4">
    <location>
        <begin position="1"/>
        <end position="33"/>
    </location>
</feature>
<gene>
    <name evidence="6" type="primary">105316238</name>
</gene>
<dbReference type="STRING" id="400682.A0A1X7VQT8"/>
<dbReference type="GO" id="GO:0005730">
    <property type="term" value="C:nucleolus"/>
    <property type="evidence" value="ECO:0007669"/>
    <property type="project" value="UniProtKB-SubCell"/>
</dbReference>
<dbReference type="EnsemblMetazoa" id="XM_011411061.2">
    <property type="protein sequence ID" value="XP_011409363.1"/>
    <property type="gene ID" value="LOC105316238"/>
</dbReference>
<dbReference type="Gene3D" id="2.40.50.140">
    <property type="entry name" value="Nucleic acid-binding proteins"/>
    <property type="match status" value="1"/>
</dbReference>
<dbReference type="Proteomes" id="UP000007879">
    <property type="component" value="Unassembled WGS sequence"/>
</dbReference>
<dbReference type="Gene3D" id="2.40.50.100">
    <property type="match status" value="1"/>
</dbReference>
<evidence type="ECO:0000313" key="6">
    <source>
        <dbReference type="EnsemblMetazoa" id="Aqu2.1.41793_001"/>
    </source>
</evidence>
<dbReference type="InterPro" id="IPR039771">
    <property type="entry name" value="Csl4"/>
</dbReference>
<dbReference type="SUPFAM" id="SSF50249">
    <property type="entry name" value="Nucleic acid-binding proteins"/>
    <property type="match status" value="1"/>
</dbReference>
<protein>
    <recommendedName>
        <fullName evidence="5">Exosome complex component CSL4 C-terminal domain-containing protein</fullName>
    </recommendedName>
</protein>
<evidence type="ECO:0000256" key="4">
    <source>
        <dbReference type="SAM" id="MobiDB-lite"/>
    </source>
</evidence>
<reference evidence="6" key="2">
    <citation type="submission" date="2017-05" db="UniProtKB">
        <authorList>
            <consortium name="EnsemblMetazoa"/>
        </authorList>
    </citation>
    <scope>IDENTIFICATION</scope>
</reference>
<dbReference type="InterPro" id="IPR019495">
    <property type="entry name" value="EXOSC1_C"/>
</dbReference>
<dbReference type="InParanoid" id="A0A1X7VQT8"/>
<proteinExistence type="predicted"/>
<evidence type="ECO:0000256" key="2">
    <source>
        <dbReference type="ARBA" id="ARBA00022490"/>
    </source>
</evidence>
<keyword evidence="3" id="KW-0271">Exosome</keyword>
<evidence type="ECO:0000256" key="1">
    <source>
        <dbReference type="ARBA" id="ARBA00004604"/>
    </source>
</evidence>
<feature type="domain" description="Exosome complex component CSL4 C-terminal" evidence="5">
    <location>
        <begin position="97"/>
        <end position="136"/>
    </location>
</feature>
<dbReference type="AlphaFoldDB" id="A0A1X7VQT8"/>
<dbReference type="Pfam" id="PF10447">
    <property type="entry name" value="EXOSC1"/>
    <property type="match status" value="1"/>
</dbReference>
<dbReference type="eggNOG" id="KOG3409">
    <property type="taxonomic scope" value="Eukaryota"/>
</dbReference>
<name>A0A1X7VQT8_AMPQE</name>
<evidence type="ECO:0000259" key="5">
    <source>
        <dbReference type="Pfam" id="PF10447"/>
    </source>
</evidence>
<organism evidence="6">
    <name type="scientific">Amphimedon queenslandica</name>
    <name type="common">Sponge</name>
    <dbReference type="NCBI Taxonomy" id="400682"/>
    <lineage>
        <taxon>Eukaryota</taxon>
        <taxon>Metazoa</taxon>
        <taxon>Porifera</taxon>
        <taxon>Demospongiae</taxon>
        <taxon>Heteroscleromorpha</taxon>
        <taxon>Haplosclerida</taxon>
        <taxon>Niphatidae</taxon>
        <taxon>Amphimedon</taxon>
    </lineage>
</organism>
<dbReference type="EnsemblMetazoa" id="Aqu2.1.41793_001">
    <property type="protein sequence ID" value="Aqu2.1.41793_001"/>
    <property type="gene ID" value="Aqu2.1.41793"/>
</dbReference>
<accession>A0A1X7VQT8</accession>
<dbReference type="FunFam" id="2.40.50.140:FF:000198">
    <property type="entry name" value="Exosome complex component CSL4"/>
    <property type="match status" value="1"/>
</dbReference>
<keyword evidence="7" id="KW-1185">Reference proteome</keyword>
<reference evidence="7" key="1">
    <citation type="journal article" date="2010" name="Nature">
        <title>The Amphimedon queenslandica genome and the evolution of animal complexity.</title>
        <authorList>
            <person name="Srivastava M."/>
            <person name="Simakov O."/>
            <person name="Chapman J."/>
            <person name="Fahey B."/>
            <person name="Gauthier M.E."/>
            <person name="Mitros T."/>
            <person name="Richards G.S."/>
            <person name="Conaco C."/>
            <person name="Dacre M."/>
            <person name="Hellsten U."/>
            <person name="Larroux C."/>
            <person name="Putnam N.H."/>
            <person name="Stanke M."/>
            <person name="Adamska M."/>
            <person name="Darling A."/>
            <person name="Degnan S.M."/>
            <person name="Oakley T.H."/>
            <person name="Plachetzki D.C."/>
            <person name="Zhai Y."/>
            <person name="Adamski M."/>
            <person name="Calcino A."/>
            <person name="Cummins S.F."/>
            <person name="Goodstein D.M."/>
            <person name="Harris C."/>
            <person name="Jackson D.J."/>
            <person name="Leys S.P."/>
            <person name="Shu S."/>
            <person name="Woodcroft B.J."/>
            <person name="Vervoort M."/>
            <person name="Kosik K.S."/>
            <person name="Manning G."/>
            <person name="Degnan B.M."/>
            <person name="Rokhsar D.S."/>
        </authorList>
    </citation>
    <scope>NUCLEOTIDE SEQUENCE [LARGE SCALE GENOMIC DNA]</scope>
</reference>
<dbReference type="GO" id="GO:0003723">
    <property type="term" value="F:RNA binding"/>
    <property type="evidence" value="ECO:0007669"/>
    <property type="project" value="InterPro"/>
</dbReference>
<feature type="compositionally biased region" description="Polar residues" evidence="4">
    <location>
        <begin position="1"/>
        <end position="14"/>
    </location>
</feature>
<dbReference type="SUPFAM" id="SSF110324">
    <property type="entry name" value="Ribosomal L27 protein-like"/>
    <property type="match status" value="1"/>
</dbReference>
<evidence type="ECO:0000256" key="3">
    <source>
        <dbReference type="ARBA" id="ARBA00022835"/>
    </source>
</evidence>
<sequence length="197" mass="21357">MAVTSKDTPLTSTPFVLPGDKLPPNSDSANNRTGVYVRDGGTYSSICGKVTDSKSTVKPLVPPFMCPEKGNIVLCRVLSVSQISAKVEIISVGSQVLKEPLMGIIRREEVRASEKDKVSLFQSFRPCDIVQARVLGLGEGQAYVLTTAESELGVILARKLCHGGRMIPVSWCEYQCSVTGKREKRKVAKVINNISSN</sequence>
<dbReference type="KEGG" id="aqu:105316238"/>
<keyword evidence="2" id="KW-0963">Cytoplasm</keyword>
<dbReference type="GO" id="GO:0005737">
    <property type="term" value="C:cytoplasm"/>
    <property type="evidence" value="ECO:0007669"/>
    <property type="project" value="TreeGrafter"/>
</dbReference>
<evidence type="ECO:0000313" key="7">
    <source>
        <dbReference type="Proteomes" id="UP000007879"/>
    </source>
</evidence>
<dbReference type="PANTHER" id="PTHR12686:SF8">
    <property type="entry name" value="EXOSOME COMPLEX COMPONENT CSL4"/>
    <property type="match status" value="1"/>
</dbReference>
<dbReference type="PANTHER" id="PTHR12686">
    <property type="entry name" value="3'-5' EXORIBONUCLEASE CSL4-RELATED"/>
    <property type="match status" value="1"/>
</dbReference>
<dbReference type="InterPro" id="IPR012340">
    <property type="entry name" value="NA-bd_OB-fold"/>
</dbReference>
<dbReference type="OrthoDB" id="440760at2759"/>